<reference evidence="1 2" key="1">
    <citation type="submission" date="2017-03" db="EMBL/GenBank/DDBJ databases">
        <title>Genome sequence of Methanobrevibacter thaueri.</title>
        <authorList>
            <person name="Poehlein A."/>
            <person name="Seedorf H."/>
            <person name="Daniel R."/>
        </authorList>
    </citation>
    <scope>NUCLEOTIDE SEQUENCE [LARGE SCALE GENOMIC DNA]</scope>
    <source>
        <strain evidence="1 2">DSM 11995</strain>
    </source>
</reference>
<dbReference type="Gene3D" id="3.40.50.450">
    <property type="match status" value="1"/>
</dbReference>
<dbReference type="PANTHER" id="PTHR31223">
    <property type="entry name" value="LOG FAMILY PROTEIN YJL055W"/>
    <property type="match status" value="1"/>
</dbReference>
<dbReference type="GO" id="GO:0016799">
    <property type="term" value="F:hydrolase activity, hydrolyzing N-glycosyl compounds"/>
    <property type="evidence" value="ECO:0007669"/>
    <property type="project" value="TreeGrafter"/>
</dbReference>
<dbReference type="SUPFAM" id="SSF102405">
    <property type="entry name" value="MCP/YpsA-like"/>
    <property type="match status" value="1"/>
</dbReference>
<comment type="caution">
    <text evidence="1">The sequence shown here is derived from an EMBL/GenBank/DDBJ whole genome shotgun (WGS) entry which is preliminary data.</text>
</comment>
<dbReference type="EMBL" id="MZGS01000020">
    <property type="protein sequence ID" value="PWB87336.1"/>
    <property type="molecule type" value="Genomic_DNA"/>
</dbReference>
<protein>
    <submittedName>
        <fullName evidence="1">LOG family protein YvdD</fullName>
    </submittedName>
</protein>
<gene>
    <name evidence="1" type="primary">yvdD</name>
    <name evidence="1" type="ORF">MBBTH_09010</name>
</gene>
<organism evidence="1 2">
    <name type="scientific">Methanobrevibacter thaueri</name>
    <dbReference type="NCBI Taxonomy" id="190975"/>
    <lineage>
        <taxon>Archaea</taxon>
        <taxon>Methanobacteriati</taxon>
        <taxon>Methanobacteriota</taxon>
        <taxon>Methanomada group</taxon>
        <taxon>Methanobacteria</taxon>
        <taxon>Methanobacteriales</taxon>
        <taxon>Methanobacteriaceae</taxon>
        <taxon>Methanobrevibacter</taxon>
    </lineage>
</organism>
<dbReference type="OrthoDB" id="145617at2157"/>
<evidence type="ECO:0000313" key="2">
    <source>
        <dbReference type="Proteomes" id="UP000251717"/>
    </source>
</evidence>
<accession>A0A315XLY1</accession>
<name>A0A315XLY1_9EURY</name>
<keyword evidence="2" id="KW-1185">Reference proteome</keyword>
<dbReference type="Proteomes" id="UP000251717">
    <property type="component" value="Unassembled WGS sequence"/>
</dbReference>
<dbReference type="AlphaFoldDB" id="A0A315XLY1"/>
<dbReference type="RefSeq" id="WP_116591865.1">
    <property type="nucleotide sequence ID" value="NZ_MZGS01000020.1"/>
</dbReference>
<dbReference type="GO" id="GO:0005829">
    <property type="term" value="C:cytosol"/>
    <property type="evidence" value="ECO:0007669"/>
    <property type="project" value="TreeGrafter"/>
</dbReference>
<dbReference type="PANTHER" id="PTHR31223:SF70">
    <property type="entry name" value="LOG FAMILY PROTEIN YJL055W"/>
    <property type="match status" value="1"/>
</dbReference>
<dbReference type="Pfam" id="PF03641">
    <property type="entry name" value="Lysine_decarbox"/>
    <property type="match status" value="1"/>
</dbReference>
<dbReference type="GO" id="GO:0009691">
    <property type="term" value="P:cytokinin biosynthetic process"/>
    <property type="evidence" value="ECO:0007669"/>
    <property type="project" value="InterPro"/>
</dbReference>
<proteinExistence type="predicted"/>
<dbReference type="InterPro" id="IPR005269">
    <property type="entry name" value="LOG"/>
</dbReference>
<dbReference type="InterPro" id="IPR031100">
    <property type="entry name" value="LOG_fam"/>
</dbReference>
<evidence type="ECO:0000313" key="1">
    <source>
        <dbReference type="EMBL" id="PWB87336.1"/>
    </source>
</evidence>
<dbReference type="NCBIfam" id="TIGR00730">
    <property type="entry name" value="Rossman fold protein, TIGR00730 family"/>
    <property type="match status" value="1"/>
</dbReference>
<sequence length="177" mass="19879">MNICLYGSGSRKIDEAYTDEAYRLGCRMAEENHTLVFGGGDTGMMGACMRGVHDNGGKSIGIAPEWIGNFEPLCDSSTEFIYVDSMDERKVGFLENSDAFIISPGGIGTLDEFFEIITLKKLKQHDKPIIVFNIDHFFDKMIEMIDEMGKKGFLYKQEELFKVTNTIDGIFEILEGD</sequence>